<dbReference type="Pfam" id="PF24466">
    <property type="entry name" value="DUF7578"/>
    <property type="match status" value="1"/>
</dbReference>
<dbReference type="RefSeq" id="XP_029233125.1">
    <property type="nucleotide sequence ID" value="XM_029387021.1"/>
</dbReference>
<dbReference type="Proteomes" id="UP000283634">
    <property type="component" value="Unassembled WGS sequence"/>
</dbReference>
<proteinExistence type="predicted"/>
<comment type="caution">
    <text evidence="2">The sequence shown here is derived from an EMBL/GenBank/DDBJ whole genome shotgun (WGS) entry which is preliminary data.</text>
</comment>
<dbReference type="EMBL" id="MKGL01000951">
    <property type="protein sequence ID" value="RNE95099.1"/>
    <property type="molecule type" value="Genomic_DNA"/>
</dbReference>
<organism evidence="2 3">
    <name type="scientific">Trypanosoma rangeli</name>
    <dbReference type="NCBI Taxonomy" id="5698"/>
    <lineage>
        <taxon>Eukaryota</taxon>
        <taxon>Discoba</taxon>
        <taxon>Euglenozoa</taxon>
        <taxon>Kinetoplastea</taxon>
        <taxon>Metakinetoplastina</taxon>
        <taxon>Trypanosomatida</taxon>
        <taxon>Trypanosomatidae</taxon>
        <taxon>Trypanosoma</taxon>
        <taxon>Herpetosoma</taxon>
    </lineage>
</organism>
<evidence type="ECO:0000313" key="2">
    <source>
        <dbReference type="EMBL" id="RNE95099.1"/>
    </source>
</evidence>
<dbReference type="GeneID" id="40334333"/>
<evidence type="ECO:0000313" key="3">
    <source>
        <dbReference type="Proteomes" id="UP000283634"/>
    </source>
</evidence>
<accession>A0A422MPF3</accession>
<feature type="domain" description="DUF7578" evidence="1">
    <location>
        <begin position="1"/>
        <end position="36"/>
    </location>
</feature>
<keyword evidence="3" id="KW-1185">Reference proteome</keyword>
<sequence>MEVFVRGPDRYVTDAVLRGEILDLPPYTAIRGKMKMHASLRSTVRAPAERPIDAFVIFTSGAAGVNILLREVSFSKIVLFWPTYPSNASRRELDSAHPGCCGAPSTLRRCAVVSSVG</sequence>
<dbReference type="AlphaFoldDB" id="A0A422MPF3"/>
<evidence type="ECO:0000259" key="1">
    <source>
        <dbReference type="Pfam" id="PF24466"/>
    </source>
</evidence>
<name>A0A422MPF3_TRYRA</name>
<reference evidence="2 3" key="1">
    <citation type="journal article" date="2018" name="BMC Genomics">
        <title>Genomic comparison of Trypanosoma conorhini and Trypanosoma rangeli to Trypanosoma cruzi strains of high and low virulence.</title>
        <authorList>
            <person name="Bradwell K.R."/>
            <person name="Koparde V.N."/>
            <person name="Matveyev A.V."/>
            <person name="Serrano M.G."/>
            <person name="Alves J.M."/>
            <person name="Parikh H."/>
            <person name="Huang B."/>
            <person name="Lee V."/>
            <person name="Espinosa-Alvarez O."/>
            <person name="Ortiz P.A."/>
            <person name="Costa-Martins A.G."/>
            <person name="Teixeira M.M."/>
            <person name="Buck G.A."/>
        </authorList>
    </citation>
    <scope>NUCLEOTIDE SEQUENCE [LARGE SCALE GENOMIC DNA]</scope>
    <source>
        <strain evidence="2 3">AM80</strain>
    </source>
</reference>
<gene>
    <name evidence="2" type="ORF">TraAM80_10400</name>
</gene>
<dbReference type="InterPro" id="IPR056000">
    <property type="entry name" value="DUF7578"/>
</dbReference>
<protein>
    <recommendedName>
        <fullName evidence="1">DUF7578 domain-containing protein</fullName>
    </recommendedName>
</protein>